<dbReference type="EMBL" id="CAJNIZ010008518">
    <property type="protein sequence ID" value="CAE7268352.1"/>
    <property type="molecule type" value="Genomic_DNA"/>
</dbReference>
<dbReference type="PROSITE" id="PS50994">
    <property type="entry name" value="INTEGRASE"/>
    <property type="match status" value="1"/>
</dbReference>
<dbReference type="InterPro" id="IPR001584">
    <property type="entry name" value="Integrase_cat-core"/>
</dbReference>
<name>A0A812MJQ7_SYMPI</name>
<protein>
    <recommendedName>
        <fullName evidence="2">Integrase catalytic domain-containing protein</fullName>
    </recommendedName>
</protein>
<dbReference type="InterPro" id="IPR012337">
    <property type="entry name" value="RNaseH-like_sf"/>
</dbReference>
<feature type="domain" description="Integrase catalytic" evidence="2">
    <location>
        <begin position="114"/>
        <end position="289"/>
    </location>
</feature>
<evidence type="ECO:0000313" key="3">
    <source>
        <dbReference type="EMBL" id="CAE7268352.1"/>
    </source>
</evidence>
<organism evidence="3 4">
    <name type="scientific">Symbiodinium pilosum</name>
    <name type="common">Dinoflagellate</name>
    <dbReference type="NCBI Taxonomy" id="2952"/>
    <lineage>
        <taxon>Eukaryota</taxon>
        <taxon>Sar</taxon>
        <taxon>Alveolata</taxon>
        <taxon>Dinophyceae</taxon>
        <taxon>Suessiales</taxon>
        <taxon>Symbiodiniaceae</taxon>
        <taxon>Symbiodinium</taxon>
    </lineage>
</organism>
<proteinExistence type="predicted"/>
<evidence type="ECO:0000313" key="4">
    <source>
        <dbReference type="Proteomes" id="UP000649617"/>
    </source>
</evidence>
<dbReference type="GO" id="GO:0003676">
    <property type="term" value="F:nucleic acid binding"/>
    <property type="evidence" value="ECO:0007669"/>
    <property type="project" value="InterPro"/>
</dbReference>
<accession>A0A812MJQ7</accession>
<keyword evidence="4" id="KW-1185">Reference proteome</keyword>
<dbReference type="Proteomes" id="UP000649617">
    <property type="component" value="Unassembled WGS sequence"/>
</dbReference>
<sequence>MFQWLQDSSDAHVNQDTHASQVEDHMYNLYGQRPSAKALVQEELTTEFTAAERERWLHKIRLLHGATGHGSKDVLKQALVKRGVDKRVVQLVDEFRCSVCEERKRPAPRRVATLEVHPERWKVMLADGAHWVHPGSKVRNVIGLYMDQNSRFLVGKVLVQHKTHLPNAETYIRFFQEHWQQYFGKPEILRYDAEGTWRSKALDSAFSDMGIMLDPVPGDAHWHISPLERSIAWVKECLSKLALQEPQMDTQAALASALEAWNNREVVRGFSPRQHALGQVPDPCGRLFESDVKGLPVHMMGNPEGEIAQHQKLREEAEVAFTRWQAQQRLSRAINSKERKIPEFDTAAGQVEQLRFASERETVLHEFDKPVQVPWTMTELASPLGKEEYEDITMEVPSTEEVTIHGEAPAWQAPLRRVRHRQPGIRQEATEAQPEEAPPQRHRSRFWSTETAGVAIEVEMPKTRHGWHQAVRDLPNYLASALKKKNIEVYERHMDQDTKARFRQAKMVEVRKFVASKALEALPPDKQPSRQEAMRMRWLLTWKTDHEGVPCSTVETMMEVNALLHKIKDAARDPMIIRPLGSPEEVTLVAWTDASNQNRRNGDSTAGIFIGAAHKRISEGYMCDVNPMFWSSSKIGRVCRSPGSAEARAAIDGEDVLYLLRYQWGELLGRRPNLKDPDTCVKQTPGILVTDSRNVFDRMQQPYISPTGEQKRIDLELLMLKESQRRTQLEIRWVNAQAMLANSLTKRGEDQQFNRYVSCGFRWKLVDDPEMFSGRERTRRGLDGLGLDESAELQDVSMALCSGQEAM</sequence>
<dbReference type="AlphaFoldDB" id="A0A812MJQ7"/>
<feature type="region of interest" description="Disordered" evidence="1">
    <location>
        <begin position="426"/>
        <end position="445"/>
    </location>
</feature>
<dbReference type="InterPro" id="IPR036397">
    <property type="entry name" value="RNaseH_sf"/>
</dbReference>
<gene>
    <name evidence="3" type="ORF">SPIL2461_LOCUS5852</name>
</gene>
<evidence type="ECO:0000256" key="1">
    <source>
        <dbReference type="SAM" id="MobiDB-lite"/>
    </source>
</evidence>
<dbReference type="OrthoDB" id="413361at2759"/>
<dbReference type="GO" id="GO:0015074">
    <property type="term" value="P:DNA integration"/>
    <property type="evidence" value="ECO:0007669"/>
    <property type="project" value="InterPro"/>
</dbReference>
<comment type="caution">
    <text evidence="3">The sequence shown here is derived from an EMBL/GenBank/DDBJ whole genome shotgun (WGS) entry which is preliminary data.</text>
</comment>
<evidence type="ECO:0000259" key="2">
    <source>
        <dbReference type="PROSITE" id="PS50994"/>
    </source>
</evidence>
<reference evidence="3" key="1">
    <citation type="submission" date="2021-02" db="EMBL/GenBank/DDBJ databases">
        <authorList>
            <person name="Dougan E. K."/>
            <person name="Rhodes N."/>
            <person name="Thang M."/>
            <person name="Chan C."/>
        </authorList>
    </citation>
    <scope>NUCLEOTIDE SEQUENCE</scope>
</reference>
<dbReference type="SUPFAM" id="SSF53098">
    <property type="entry name" value="Ribonuclease H-like"/>
    <property type="match status" value="1"/>
</dbReference>
<dbReference type="Gene3D" id="3.30.420.10">
    <property type="entry name" value="Ribonuclease H-like superfamily/Ribonuclease H"/>
    <property type="match status" value="1"/>
</dbReference>